<feature type="compositionally biased region" description="Acidic residues" evidence="13">
    <location>
        <begin position="1"/>
        <end position="12"/>
    </location>
</feature>
<proteinExistence type="inferred from homology"/>
<evidence type="ECO:0000256" key="4">
    <source>
        <dbReference type="ARBA" id="ARBA00022448"/>
    </source>
</evidence>
<feature type="compositionally biased region" description="Basic and acidic residues" evidence="13">
    <location>
        <begin position="574"/>
        <end position="583"/>
    </location>
</feature>
<keyword evidence="5" id="KW-0963">Cytoplasm</keyword>
<comment type="subcellular location">
    <subcellularLocation>
        <location evidence="2">Cytoplasm</location>
    </subcellularLocation>
    <subcellularLocation>
        <location evidence="1">Nucleus</location>
    </subcellularLocation>
</comment>
<dbReference type="STRING" id="72664.V4JPF9"/>
<evidence type="ECO:0000313" key="16">
    <source>
        <dbReference type="Proteomes" id="UP000030689"/>
    </source>
</evidence>
<dbReference type="OrthoDB" id="660348at2759"/>
<feature type="domain" description="Btz" evidence="14">
    <location>
        <begin position="78"/>
        <end position="198"/>
    </location>
</feature>
<feature type="compositionally biased region" description="Polar residues" evidence="13">
    <location>
        <begin position="334"/>
        <end position="353"/>
    </location>
</feature>
<keyword evidence="4" id="KW-0813">Transport</keyword>
<protein>
    <recommendedName>
        <fullName evidence="14">Btz domain-containing protein</fullName>
    </recommendedName>
</protein>
<dbReference type="GO" id="GO:0008380">
    <property type="term" value="P:RNA splicing"/>
    <property type="evidence" value="ECO:0007669"/>
    <property type="project" value="UniProtKB-KW"/>
</dbReference>
<dbReference type="OMA" id="ADEGLHI"/>
<gene>
    <name evidence="15" type="ORF">EUTSA_v10018298mg</name>
</gene>
<dbReference type="PANTHER" id="PTHR46837">
    <property type="entry name" value="PROTEIN MLN51 HOMOLOG"/>
    <property type="match status" value="1"/>
</dbReference>
<accession>V4JPF9</accession>
<comment type="similarity">
    <text evidence="3">Belongs to the CASC3 family.</text>
</comment>
<evidence type="ECO:0000313" key="15">
    <source>
        <dbReference type="EMBL" id="ESQ27025.1"/>
    </source>
</evidence>
<keyword evidence="11" id="KW-0508">mRNA splicing</keyword>
<feature type="region of interest" description="Disordered" evidence="13">
    <location>
        <begin position="1"/>
        <end position="122"/>
    </location>
</feature>
<feature type="compositionally biased region" description="Polar residues" evidence="13">
    <location>
        <begin position="584"/>
        <end position="598"/>
    </location>
</feature>
<dbReference type="AlphaFoldDB" id="V4JPF9"/>
<dbReference type="GO" id="GO:0051028">
    <property type="term" value="P:mRNA transport"/>
    <property type="evidence" value="ECO:0007669"/>
    <property type="project" value="UniProtKB-KW"/>
</dbReference>
<reference evidence="15 16" key="1">
    <citation type="journal article" date="2013" name="Front. Plant Sci.">
        <title>The Reference Genome of the Halophytic Plant Eutrema salsugineum.</title>
        <authorList>
            <person name="Yang R."/>
            <person name="Jarvis D.E."/>
            <person name="Chen H."/>
            <person name="Beilstein M.A."/>
            <person name="Grimwood J."/>
            <person name="Jenkins J."/>
            <person name="Shu S."/>
            <person name="Prochnik S."/>
            <person name="Xin M."/>
            <person name="Ma C."/>
            <person name="Schmutz J."/>
            <person name="Wing R.A."/>
            <person name="Mitchell-Olds T."/>
            <person name="Schumaker K.S."/>
            <person name="Wang X."/>
        </authorList>
    </citation>
    <scope>NUCLEOTIDE SEQUENCE [LARGE SCALE GENOMIC DNA]</scope>
</reference>
<feature type="compositionally biased region" description="Low complexity" evidence="13">
    <location>
        <begin position="557"/>
        <end position="572"/>
    </location>
</feature>
<dbReference type="GO" id="GO:0003729">
    <property type="term" value="F:mRNA binding"/>
    <property type="evidence" value="ECO:0007669"/>
    <property type="project" value="EnsemblPlants"/>
</dbReference>
<feature type="region of interest" description="Disordered" evidence="13">
    <location>
        <begin position="553"/>
        <end position="611"/>
    </location>
</feature>
<keyword evidence="8" id="KW-0810">Translation regulation</keyword>
<keyword evidence="9" id="KW-0694">RNA-binding</keyword>
<sequence length="611" mass="66186">MAPEEAEYESDPEELKRSLATRRREASDDEDEGVKDADAKRGGNQRPEIDSDEQSGGILDDEGEEGLHIEGDSYDEEEEDEEEDYGDDLEYIADNDNGKPVDSQPKGVIEDSATDVVEQKPKEPFAVPTAGAFYMHDDRFQELDAASNRRMRGGRRLWQSRDERKWGHDKYEEMNTQEKQYDRRTSRGRVRGRGLGRGQERGYSRGSNSKAFTSNGHQNQFPKAVSRGRGPRRYEVALRNGNQAPSVQTKQSQNSFEKVSHVDSGRAPTETASTETDAIQAKKNVVASSLNSASPPFYPSGSSKNLAQKDLRAGMGRLHINANPTPTGKKFGHTKSSPTWVRTAQPSQATSQGRGAPPPGQALYQQSLNHGDKVSSPMQIRGMPKATDQSCTQPPGQAFDQHSAVISSLSSSPPKTSSLKNQYLFGETDSTTESGALVAKGKGSLQHSGRGSFMFGGTQFMGPAGSMSAGHGNPNFPAFLPVMQFGGQHGGVPSSGMALPGYVHGMALPGYVQPEHGTGNPEMTWLPILTGPGALGASYSPYAAIDGSYQAHKPGLPSSAGSSSQENSSSNPNDEEKPVERLEVTNNGNSQRLNSNRNKQPRRYSEMSLSK</sequence>
<keyword evidence="6" id="KW-0507">mRNA processing</keyword>
<feature type="compositionally biased region" description="Polar residues" evidence="13">
    <location>
        <begin position="205"/>
        <end position="221"/>
    </location>
</feature>
<feature type="compositionally biased region" description="Acidic residues" evidence="13">
    <location>
        <begin position="72"/>
        <end position="93"/>
    </location>
</feature>
<dbReference type="Pfam" id="PF09405">
    <property type="entry name" value="Btz"/>
    <property type="match status" value="1"/>
</dbReference>
<dbReference type="InterPro" id="IPR018545">
    <property type="entry name" value="Btz_dom"/>
</dbReference>
<feature type="region of interest" description="Disordered" evidence="13">
    <location>
        <begin position="169"/>
        <end position="279"/>
    </location>
</feature>
<feature type="region of interest" description="Disordered" evidence="13">
    <location>
        <begin position="321"/>
        <end position="365"/>
    </location>
</feature>
<evidence type="ECO:0000256" key="12">
    <source>
        <dbReference type="ARBA" id="ARBA00023242"/>
    </source>
</evidence>
<feature type="compositionally biased region" description="Basic and acidic residues" evidence="13">
    <location>
        <begin position="13"/>
        <end position="26"/>
    </location>
</feature>
<dbReference type="EMBL" id="KI517953">
    <property type="protein sequence ID" value="ESQ27025.1"/>
    <property type="molecule type" value="Genomic_DNA"/>
</dbReference>
<dbReference type="PANTHER" id="PTHR46837:SF5">
    <property type="entry name" value="PROTEIN MLN51 HOMOLOG"/>
    <property type="match status" value="1"/>
</dbReference>
<evidence type="ECO:0000256" key="6">
    <source>
        <dbReference type="ARBA" id="ARBA00022664"/>
    </source>
</evidence>
<evidence type="ECO:0000256" key="3">
    <source>
        <dbReference type="ARBA" id="ARBA00009548"/>
    </source>
</evidence>
<name>V4JPF9_EUTSA</name>
<dbReference type="GO" id="GO:0006397">
    <property type="term" value="P:mRNA processing"/>
    <property type="evidence" value="ECO:0007669"/>
    <property type="project" value="UniProtKB-KW"/>
</dbReference>
<dbReference type="eggNOG" id="ENOG502SAIS">
    <property type="taxonomic scope" value="Eukaryota"/>
</dbReference>
<dbReference type="GO" id="GO:0035145">
    <property type="term" value="C:exon-exon junction complex"/>
    <property type="evidence" value="ECO:0007669"/>
    <property type="project" value="InterPro"/>
</dbReference>
<organism evidence="15 16">
    <name type="scientific">Eutrema salsugineum</name>
    <name type="common">Saltwater cress</name>
    <name type="synonym">Sisymbrium salsugineum</name>
    <dbReference type="NCBI Taxonomy" id="72664"/>
    <lineage>
        <taxon>Eukaryota</taxon>
        <taxon>Viridiplantae</taxon>
        <taxon>Streptophyta</taxon>
        <taxon>Embryophyta</taxon>
        <taxon>Tracheophyta</taxon>
        <taxon>Spermatophyta</taxon>
        <taxon>Magnoliopsida</taxon>
        <taxon>eudicotyledons</taxon>
        <taxon>Gunneridae</taxon>
        <taxon>Pentapetalae</taxon>
        <taxon>rosids</taxon>
        <taxon>malvids</taxon>
        <taxon>Brassicales</taxon>
        <taxon>Brassicaceae</taxon>
        <taxon>Eutremeae</taxon>
        <taxon>Eutrema</taxon>
    </lineage>
</organism>
<evidence type="ECO:0000256" key="8">
    <source>
        <dbReference type="ARBA" id="ARBA00022845"/>
    </source>
</evidence>
<evidence type="ECO:0000259" key="14">
    <source>
        <dbReference type="SMART" id="SM01044"/>
    </source>
</evidence>
<evidence type="ECO:0000256" key="13">
    <source>
        <dbReference type="SAM" id="MobiDB-lite"/>
    </source>
</evidence>
<evidence type="ECO:0000256" key="10">
    <source>
        <dbReference type="ARBA" id="ARBA00023161"/>
    </source>
</evidence>
<dbReference type="Gramene" id="ESQ27025">
    <property type="protein sequence ID" value="ESQ27025"/>
    <property type="gene ID" value="EUTSA_v10018298mg"/>
</dbReference>
<keyword evidence="12" id="KW-0539">Nucleus</keyword>
<evidence type="ECO:0000256" key="2">
    <source>
        <dbReference type="ARBA" id="ARBA00004496"/>
    </source>
</evidence>
<dbReference type="GO" id="GO:0006417">
    <property type="term" value="P:regulation of translation"/>
    <property type="evidence" value="ECO:0007669"/>
    <property type="project" value="UniProtKB-KW"/>
</dbReference>
<dbReference type="InterPro" id="IPR044796">
    <property type="entry name" value="MLN51_plant"/>
</dbReference>
<feature type="compositionally biased region" description="Polar residues" evidence="13">
    <location>
        <begin position="240"/>
        <end position="257"/>
    </location>
</feature>
<evidence type="ECO:0000256" key="5">
    <source>
        <dbReference type="ARBA" id="ARBA00022490"/>
    </source>
</evidence>
<dbReference type="SMART" id="SM01044">
    <property type="entry name" value="Btz"/>
    <property type="match status" value="1"/>
</dbReference>
<dbReference type="KEGG" id="eus:EUTSA_v10018298mg"/>
<dbReference type="GO" id="GO:0000184">
    <property type="term" value="P:nuclear-transcribed mRNA catabolic process, nonsense-mediated decay"/>
    <property type="evidence" value="ECO:0007669"/>
    <property type="project" value="UniProtKB-KW"/>
</dbReference>
<dbReference type="GO" id="GO:0005737">
    <property type="term" value="C:cytoplasm"/>
    <property type="evidence" value="ECO:0007669"/>
    <property type="project" value="UniProtKB-SubCell"/>
</dbReference>
<evidence type="ECO:0000256" key="1">
    <source>
        <dbReference type="ARBA" id="ARBA00004123"/>
    </source>
</evidence>
<evidence type="ECO:0000256" key="7">
    <source>
        <dbReference type="ARBA" id="ARBA00022816"/>
    </source>
</evidence>
<keyword evidence="16" id="KW-1185">Reference proteome</keyword>
<evidence type="ECO:0000256" key="11">
    <source>
        <dbReference type="ARBA" id="ARBA00023187"/>
    </source>
</evidence>
<dbReference type="Proteomes" id="UP000030689">
    <property type="component" value="Unassembled WGS sequence"/>
</dbReference>
<keyword evidence="10" id="KW-0866">Nonsense-mediated mRNA decay</keyword>
<keyword evidence="7" id="KW-0509">mRNA transport</keyword>
<evidence type="ECO:0000256" key="9">
    <source>
        <dbReference type="ARBA" id="ARBA00022884"/>
    </source>
</evidence>